<evidence type="ECO:0000256" key="5">
    <source>
        <dbReference type="ARBA" id="ARBA00022514"/>
    </source>
</evidence>
<protein>
    <recommendedName>
        <fullName evidence="3">Interleukin-6</fullName>
    </recommendedName>
</protein>
<dbReference type="Gene3D" id="1.20.1250.10">
    <property type="match status" value="1"/>
</dbReference>
<dbReference type="AlphaFoldDB" id="A0A3Q1K3S1"/>
<dbReference type="GeneTree" id="ENSGT00390000000878"/>
<evidence type="ECO:0000256" key="9">
    <source>
        <dbReference type="ARBA" id="ARBA00023441"/>
    </source>
</evidence>
<evidence type="ECO:0000256" key="4">
    <source>
        <dbReference type="ARBA" id="ARBA00022486"/>
    </source>
</evidence>
<evidence type="ECO:0000256" key="2">
    <source>
        <dbReference type="ARBA" id="ARBA00007432"/>
    </source>
</evidence>
<keyword evidence="7" id="KW-0339">Growth factor</keyword>
<evidence type="ECO:0000256" key="8">
    <source>
        <dbReference type="ARBA" id="ARBA00023157"/>
    </source>
</evidence>
<dbReference type="PANTHER" id="PTHR48494">
    <property type="entry name" value="INTERLEUKIN-6"/>
    <property type="match status" value="1"/>
</dbReference>
<reference evidence="12" key="2">
    <citation type="submission" date="2025-08" db="UniProtKB">
        <authorList>
            <consortium name="Ensembl"/>
        </authorList>
    </citation>
    <scope>IDENTIFICATION</scope>
</reference>
<evidence type="ECO:0000313" key="13">
    <source>
        <dbReference type="Proteomes" id="UP000265040"/>
    </source>
</evidence>
<evidence type="ECO:0000256" key="6">
    <source>
        <dbReference type="ARBA" id="ARBA00022525"/>
    </source>
</evidence>
<name>A0A3Q1K3S1_ANATE</name>
<keyword evidence="11" id="KW-0732">Signal</keyword>
<evidence type="ECO:0000313" key="12">
    <source>
        <dbReference type="Ensembl" id="ENSATEP00000025421.1"/>
    </source>
</evidence>
<dbReference type="InterPro" id="IPR003574">
    <property type="entry name" value="IL-6-like"/>
</dbReference>
<keyword evidence="5" id="KW-0202">Cytokine</keyword>
<dbReference type="PANTHER" id="PTHR48494:SF1">
    <property type="entry name" value="INTERLEUKIN-6"/>
    <property type="match status" value="1"/>
</dbReference>
<keyword evidence="8" id="KW-1015">Disulfide bond</keyword>
<dbReference type="InterPro" id="IPR009079">
    <property type="entry name" value="4_helix_cytokine-like_core"/>
</dbReference>
<dbReference type="Ensembl" id="ENSATET00000025835.2">
    <property type="protein sequence ID" value="ENSATEP00000025421.1"/>
    <property type="gene ID" value="ENSATEG00000017539.2"/>
</dbReference>
<feature type="region of interest" description="Disordered" evidence="10">
    <location>
        <begin position="29"/>
        <end position="48"/>
    </location>
</feature>
<dbReference type="GO" id="GO:0005125">
    <property type="term" value="F:cytokine activity"/>
    <property type="evidence" value="ECO:0007669"/>
    <property type="project" value="UniProtKB-KW"/>
</dbReference>
<proteinExistence type="inferred from homology"/>
<keyword evidence="4" id="KW-0011">Acute phase</keyword>
<dbReference type="InterPro" id="IPR030473">
    <property type="entry name" value="IL6/GCSF/MGF_CS"/>
</dbReference>
<keyword evidence="13" id="KW-1185">Reference proteome</keyword>
<evidence type="ECO:0000256" key="3">
    <source>
        <dbReference type="ARBA" id="ARBA00019464"/>
    </source>
</evidence>
<comment type="subcellular location">
    <subcellularLocation>
        <location evidence="1">Secreted</location>
    </subcellularLocation>
</comment>
<dbReference type="SUPFAM" id="SSF47266">
    <property type="entry name" value="4-helical cytokines"/>
    <property type="match status" value="1"/>
</dbReference>
<reference evidence="12" key="1">
    <citation type="submission" date="2021-04" db="EMBL/GenBank/DDBJ databases">
        <authorList>
            <consortium name="Wellcome Sanger Institute Data Sharing"/>
        </authorList>
    </citation>
    <scope>NUCLEOTIDE SEQUENCE [LARGE SCALE GENOMIC DNA]</scope>
</reference>
<dbReference type="InParanoid" id="A0A3Q1K3S1"/>
<dbReference type="GO" id="GO:0005138">
    <property type="term" value="F:interleukin-6 receptor binding"/>
    <property type="evidence" value="ECO:0007669"/>
    <property type="project" value="InterPro"/>
</dbReference>
<dbReference type="GO" id="GO:0030154">
    <property type="term" value="P:cell differentiation"/>
    <property type="evidence" value="ECO:0007669"/>
    <property type="project" value="InterPro"/>
</dbReference>
<dbReference type="OrthoDB" id="8943569at2759"/>
<evidence type="ECO:0000256" key="1">
    <source>
        <dbReference type="ARBA" id="ARBA00004613"/>
    </source>
</evidence>
<accession>A0A3Q1K3S1</accession>
<feature type="chain" id="PRO_5018569247" description="Interleukin-6" evidence="11">
    <location>
        <begin position="21"/>
        <end position="228"/>
    </location>
</feature>
<dbReference type="PROSITE" id="PS00254">
    <property type="entry name" value="INTERLEUKIN_6"/>
    <property type="match status" value="1"/>
</dbReference>
<dbReference type="GO" id="GO:0006953">
    <property type="term" value="P:acute-phase response"/>
    <property type="evidence" value="ECO:0007669"/>
    <property type="project" value="UniProtKB-KW"/>
</dbReference>
<evidence type="ECO:0000256" key="10">
    <source>
        <dbReference type="SAM" id="MobiDB-lite"/>
    </source>
</evidence>
<sequence>FATHLLSAVMLAALLLCAHGAPVETALTDNPAGEFSGEGQVESSNPQNTSTAFTSVLDLTVQHKNHFEDEFKNAVSYDSLDDYKPASLPPNCPASNFSKEACLRRLVEGLQIYTVLLKYVESEFPTSHIKSQTGKLIESLKQKVSLMSLTSVQEEELLKNLNNSKDTYLRKMTAYCILSKLHWFVVDGKRAIDKREDKAKSRLRSTSTLVSSFTAYHPVGAHRFLSVS</sequence>
<dbReference type="GO" id="GO:0005615">
    <property type="term" value="C:extracellular space"/>
    <property type="evidence" value="ECO:0007669"/>
    <property type="project" value="UniProtKB-KW"/>
</dbReference>
<evidence type="ECO:0000256" key="11">
    <source>
        <dbReference type="SAM" id="SignalP"/>
    </source>
</evidence>
<dbReference type="GO" id="GO:0008083">
    <property type="term" value="F:growth factor activity"/>
    <property type="evidence" value="ECO:0007669"/>
    <property type="project" value="UniProtKB-KW"/>
</dbReference>
<dbReference type="Proteomes" id="UP000265040">
    <property type="component" value="Chromosome 11"/>
</dbReference>
<comment type="function">
    <text evidence="9">Cytokine with a wide variety of biological functions in immunity, tissue regeneration, and metabolism. Binds to IL6R, then the complex associates to the signaling subunit IL6ST/gp130 to trigger the intracellular IL6-signaling pathway. The interaction with the membrane-bound IL6R and IL6ST stimulates 'classic signaling', whereas the binding of IL6 and soluble IL6R to IL6ST stimulates 'trans-signaling'. Alternatively, 'cluster signaling' occurs when membrane-bound IL6:IL6R complexes on transmitter cells activate IL6ST receptors on neighboring receiver cells.</text>
</comment>
<comment type="similarity">
    <text evidence="2">Belongs to the IL-6 superfamily.</text>
</comment>
<dbReference type="Pfam" id="PF00489">
    <property type="entry name" value="IL6"/>
    <property type="match status" value="1"/>
</dbReference>
<feature type="signal peptide" evidence="11">
    <location>
        <begin position="1"/>
        <end position="20"/>
    </location>
</feature>
<dbReference type="STRING" id="64144.ENSATEP00000025421"/>
<evidence type="ECO:0000256" key="7">
    <source>
        <dbReference type="ARBA" id="ARBA00023030"/>
    </source>
</evidence>
<keyword evidence="6" id="KW-0964">Secreted</keyword>
<dbReference type="FunCoup" id="A0A3Q1K3S1">
    <property type="interactions" value="123"/>
</dbReference>
<reference evidence="12" key="3">
    <citation type="submission" date="2025-09" db="UniProtKB">
        <authorList>
            <consortium name="Ensembl"/>
        </authorList>
    </citation>
    <scope>IDENTIFICATION</scope>
</reference>
<organism evidence="12 13">
    <name type="scientific">Anabas testudineus</name>
    <name type="common">Climbing perch</name>
    <name type="synonym">Anthias testudineus</name>
    <dbReference type="NCBI Taxonomy" id="64144"/>
    <lineage>
        <taxon>Eukaryota</taxon>
        <taxon>Metazoa</taxon>
        <taxon>Chordata</taxon>
        <taxon>Craniata</taxon>
        <taxon>Vertebrata</taxon>
        <taxon>Euteleostomi</taxon>
        <taxon>Actinopterygii</taxon>
        <taxon>Neopterygii</taxon>
        <taxon>Teleostei</taxon>
        <taxon>Neoteleostei</taxon>
        <taxon>Acanthomorphata</taxon>
        <taxon>Anabantaria</taxon>
        <taxon>Anabantiformes</taxon>
        <taxon>Anabantoidei</taxon>
        <taxon>Anabantidae</taxon>
        <taxon>Anabas</taxon>
    </lineage>
</organism>